<dbReference type="GO" id="GO:0009231">
    <property type="term" value="P:riboflavin biosynthetic process"/>
    <property type="evidence" value="ECO:0007669"/>
    <property type="project" value="InterPro"/>
</dbReference>
<dbReference type="EMBL" id="FOIM01000009">
    <property type="protein sequence ID" value="SET61330.1"/>
    <property type="molecule type" value="Genomic_DNA"/>
</dbReference>
<gene>
    <name evidence="2" type="ORF">SAMN05216313_109152</name>
</gene>
<dbReference type="Pfam" id="PF01872">
    <property type="entry name" value="RibD_C"/>
    <property type="match status" value="1"/>
</dbReference>
<feature type="domain" description="Bacterial bifunctional deaminase-reductase C-terminal" evidence="1">
    <location>
        <begin position="22"/>
        <end position="176"/>
    </location>
</feature>
<dbReference type="InterPro" id="IPR002734">
    <property type="entry name" value="RibDG_C"/>
</dbReference>
<evidence type="ECO:0000259" key="1">
    <source>
        <dbReference type="Pfam" id="PF01872"/>
    </source>
</evidence>
<proteinExistence type="predicted"/>
<dbReference type="SUPFAM" id="SSF53597">
    <property type="entry name" value="Dihydrofolate reductase-like"/>
    <property type="match status" value="1"/>
</dbReference>
<dbReference type="Gene3D" id="3.40.430.10">
    <property type="entry name" value="Dihydrofolate Reductase, subunit A"/>
    <property type="match status" value="1"/>
</dbReference>
<name>A0A1I0FSD4_9FIRM</name>
<dbReference type="InterPro" id="IPR050765">
    <property type="entry name" value="Riboflavin_Biosynth_HTPR"/>
</dbReference>
<evidence type="ECO:0000313" key="3">
    <source>
        <dbReference type="Proteomes" id="UP000198508"/>
    </source>
</evidence>
<dbReference type="Proteomes" id="UP000198508">
    <property type="component" value="Unassembled WGS sequence"/>
</dbReference>
<organism evidence="2 3">
    <name type="scientific">Enterocloster lavalensis</name>
    <dbReference type="NCBI Taxonomy" id="460384"/>
    <lineage>
        <taxon>Bacteria</taxon>
        <taxon>Bacillati</taxon>
        <taxon>Bacillota</taxon>
        <taxon>Clostridia</taxon>
        <taxon>Lachnospirales</taxon>
        <taxon>Lachnospiraceae</taxon>
        <taxon>Enterocloster</taxon>
    </lineage>
</organism>
<sequence length="199" mass="22747">MLEYNQPREGLRNCTEDWMEREVILYIGVSVDGYLADADGGVDWMKGHGAEEGDGGYQAFYETVDTLIMGRATYEQVKTQLSPDSWPYGGKECYVVTSQFLEDTDEVTFWPGDVWELVFLLKQRTGKAIWLVGGAKLLKSFMEQELVDQYWISTLPVILGKGMPLFLPGDYRERLILDRTLVWDGVVTNVYFNRAENAE</sequence>
<accession>A0A1I0FSD4</accession>
<dbReference type="InterPro" id="IPR024072">
    <property type="entry name" value="DHFR-like_dom_sf"/>
</dbReference>
<dbReference type="AlphaFoldDB" id="A0A1I0FSD4"/>
<dbReference type="PANTHER" id="PTHR38011:SF11">
    <property type="entry name" value="2,5-DIAMINO-6-RIBOSYLAMINO-4(3H)-PYRIMIDINONE 5'-PHOSPHATE REDUCTASE"/>
    <property type="match status" value="1"/>
</dbReference>
<keyword evidence="3" id="KW-1185">Reference proteome</keyword>
<dbReference type="PANTHER" id="PTHR38011">
    <property type="entry name" value="DIHYDROFOLATE REDUCTASE FAMILY PROTEIN (AFU_ORTHOLOGUE AFUA_8G06820)"/>
    <property type="match status" value="1"/>
</dbReference>
<dbReference type="GO" id="GO:0008703">
    <property type="term" value="F:5-amino-6-(5-phosphoribosylamino)uracil reductase activity"/>
    <property type="evidence" value="ECO:0007669"/>
    <property type="project" value="InterPro"/>
</dbReference>
<evidence type="ECO:0000313" key="2">
    <source>
        <dbReference type="EMBL" id="SET61330.1"/>
    </source>
</evidence>
<reference evidence="3" key="1">
    <citation type="submission" date="2016-10" db="EMBL/GenBank/DDBJ databases">
        <authorList>
            <person name="Varghese N."/>
            <person name="Submissions S."/>
        </authorList>
    </citation>
    <scope>NUCLEOTIDE SEQUENCE [LARGE SCALE GENOMIC DNA]</scope>
    <source>
        <strain evidence="3">NLAE-zl-G277</strain>
    </source>
</reference>
<protein>
    <submittedName>
        <fullName evidence="2">Dihydrofolate reductase</fullName>
    </submittedName>
</protein>
<dbReference type="STRING" id="460384.SAMN05216313_109152"/>